<dbReference type="HOGENOM" id="CLU_129109_0_0_2"/>
<dbReference type="Proteomes" id="UP000002071">
    <property type="component" value="Chromosome"/>
</dbReference>
<dbReference type="STRING" id="519442.Huta_0658"/>
<name>C7NTC3_HALUD</name>
<accession>C7NTC3</accession>
<evidence type="ECO:0000313" key="1">
    <source>
        <dbReference type="EMBL" id="ACV10845.1"/>
    </source>
</evidence>
<evidence type="ECO:0000313" key="2">
    <source>
        <dbReference type="Proteomes" id="UP000002071"/>
    </source>
</evidence>
<protein>
    <submittedName>
        <fullName evidence="1">Uncharacterized protein</fullName>
    </submittedName>
</protein>
<sequence>MTAPGTTDPIYATAGLIDVLLEQAAERAPDPVTISLSVTAAGDFSALDLPPETPVFTHLYLPDAGSSINFVFGVDLGTPAGQTQGRFLSHPEGRLEPAQSDDFHAVVFVAVPPWNRDSIAVFDRDSSPRELRVLDVEPPEEHLD</sequence>
<keyword evidence="2" id="KW-1185">Reference proteome</keyword>
<dbReference type="eggNOG" id="arCOG01140">
    <property type="taxonomic scope" value="Archaea"/>
</dbReference>
<dbReference type="GeneID" id="8382927"/>
<dbReference type="InterPro" id="IPR058877">
    <property type="entry name" value="JAB/MPN_dom-containing"/>
</dbReference>
<dbReference type="KEGG" id="hut:Huta_0658"/>
<dbReference type="AlphaFoldDB" id="C7NTC3"/>
<dbReference type="Pfam" id="PF26422">
    <property type="entry name" value="Halo_JAB_MPN"/>
    <property type="match status" value="1"/>
</dbReference>
<dbReference type="OrthoDB" id="210127at2157"/>
<proteinExistence type="predicted"/>
<organism evidence="1 2">
    <name type="scientific">Halorhabdus utahensis (strain DSM 12940 / JCM 11049 / AX-2)</name>
    <dbReference type="NCBI Taxonomy" id="519442"/>
    <lineage>
        <taxon>Archaea</taxon>
        <taxon>Methanobacteriati</taxon>
        <taxon>Methanobacteriota</taxon>
        <taxon>Stenosarchaea group</taxon>
        <taxon>Halobacteria</taxon>
        <taxon>Halobacteriales</taxon>
        <taxon>Haloarculaceae</taxon>
        <taxon>Halorhabdus</taxon>
    </lineage>
</organism>
<dbReference type="EMBL" id="CP001687">
    <property type="protein sequence ID" value="ACV10845.1"/>
    <property type="molecule type" value="Genomic_DNA"/>
</dbReference>
<dbReference type="RefSeq" id="WP_015788425.1">
    <property type="nucleotide sequence ID" value="NC_013158.1"/>
</dbReference>
<reference evidence="1 2" key="1">
    <citation type="journal article" date="2009" name="Stand. Genomic Sci.">
        <title>Complete genome sequence of Halorhabdus utahensis type strain (AX-2).</title>
        <authorList>
            <person name="Anderson I."/>
            <person name="Tindall B.J."/>
            <person name="Pomrenke H."/>
            <person name="Goker M."/>
            <person name="Lapidus A."/>
            <person name="Nolan M."/>
            <person name="Copeland A."/>
            <person name="Glavina Del Rio T."/>
            <person name="Chen F."/>
            <person name="Tice H."/>
            <person name="Cheng J.F."/>
            <person name="Lucas S."/>
            <person name="Chertkov O."/>
            <person name="Bruce D."/>
            <person name="Brettin T."/>
            <person name="Detter J.C."/>
            <person name="Han C."/>
            <person name="Goodwin L."/>
            <person name="Land M."/>
            <person name="Hauser L."/>
            <person name="Chang Y.J."/>
            <person name="Jeffries C.D."/>
            <person name="Pitluck S."/>
            <person name="Pati A."/>
            <person name="Mavromatis K."/>
            <person name="Ivanova N."/>
            <person name="Ovchinnikova G."/>
            <person name="Chen A."/>
            <person name="Palaniappan K."/>
            <person name="Chain P."/>
            <person name="Rohde M."/>
            <person name="Bristow J."/>
            <person name="Eisen J.A."/>
            <person name="Markowitz V."/>
            <person name="Hugenholtz P."/>
            <person name="Kyrpides N.C."/>
            <person name="Klenk H.P."/>
        </authorList>
    </citation>
    <scope>NUCLEOTIDE SEQUENCE [LARGE SCALE GENOMIC DNA]</scope>
    <source>
        <strain evidence="2">DSM 12940 / JCM 11049 / AX-2</strain>
    </source>
</reference>
<gene>
    <name evidence="1" type="ordered locus">Huta_0658</name>
</gene>